<evidence type="ECO:0000256" key="1">
    <source>
        <dbReference type="SAM" id="Phobius"/>
    </source>
</evidence>
<evidence type="ECO:0000313" key="2">
    <source>
        <dbReference type="EMBL" id="CAD2197256.1"/>
    </source>
</evidence>
<gene>
    <name evidence="2" type="ORF">MENT_LOCUS50488</name>
</gene>
<dbReference type="Proteomes" id="UP000580250">
    <property type="component" value="Unassembled WGS sequence"/>
</dbReference>
<name>A0A6V7XD40_MELEN</name>
<sequence>MIKLSVLGSKIISAGAITAIKLELLFLIYLFSPVFCSVDIKATRGISDSPIKILFL</sequence>
<keyword evidence="1" id="KW-1133">Transmembrane helix</keyword>
<proteinExistence type="predicted"/>
<dbReference type="AlphaFoldDB" id="A0A6V7XD40"/>
<organism evidence="2 3">
    <name type="scientific">Meloidogyne enterolobii</name>
    <name type="common">Root-knot nematode worm</name>
    <name type="synonym">Meloidogyne mayaguensis</name>
    <dbReference type="NCBI Taxonomy" id="390850"/>
    <lineage>
        <taxon>Eukaryota</taxon>
        <taxon>Metazoa</taxon>
        <taxon>Ecdysozoa</taxon>
        <taxon>Nematoda</taxon>
        <taxon>Chromadorea</taxon>
        <taxon>Rhabditida</taxon>
        <taxon>Tylenchina</taxon>
        <taxon>Tylenchomorpha</taxon>
        <taxon>Tylenchoidea</taxon>
        <taxon>Meloidogynidae</taxon>
        <taxon>Meloidogyninae</taxon>
        <taxon>Meloidogyne</taxon>
    </lineage>
</organism>
<reference evidence="2 3" key="1">
    <citation type="submission" date="2020-08" db="EMBL/GenBank/DDBJ databases">
        <authorList>
            <person name="Koutsovoulos G."/>
            <person name="Danchin GJ E."/>
        </authorList>
    </citation>
    <scope>NUCLEOTIDE SEQUENCE [LARGE SCALE GENOMIC DNA]</scope>
</reference>
<keyword evidence="1" id="KW-0812">Transmembrane</keyword>
<evidence type="ECO:0000313" key="3">
    <source>
        <dbReference type="Proteomes" id="UP000580250"/>
    </source>
</evidence>
<feature type="transmembrane region" description="Helical" evidence="1">
    <location>
        <begin position="12"/>
        <end position="31"/>
    </location>
</feature>
<accession>A0A6V7XD40</accession>
<comment type="caution">
    <text evidence="2">The sequence shown here is derived from an EMBL/GenBank/DDBJ whole genome shotgun (WGS) entry which is preliminary data.</text>
</comment>
<dbReference type="EMBL" id="CAJEWN010001412">
    <property type="protein sequence ID" value="CAD2197256.1"/>
    <property type="molecule type" value="Genomic_DNA"/>
</dbReference>
<protein>
    <submittedName>
        <fullName evidence="2">Uncharacterized protein</fullName>
    </submittedName>
</protein>
<keyword evidence="1" id="KW-0472">Membrane</keyword>